<feature type="domain" description="Aminotransferase class V" evidence="2">
    <location>
        <begin position="56"/>
        <end position="355"/>
    </location>
</feature>
<sequence length="385" mass="43623">MLSCKYSKFSLPKNITYLNCSYLSPLMKSVEKAGIRGVRRKRNPMDITPESFFTDAELLREQFAKLINASDPKRIAIIPSASYGISTVAKNVDIRKDQHIIVAAEQFPSNFYPWQALCEERGAEIKAIAPEPGLTGRGKKWNEKILNAINAQTKLVALAHTHWADGTKFDLEAIRKRTTEVGALLVIDGTQSVGALPFDVEKIKPDALICAGYKWLLGPYGIGLAYYGENFNNGKPLEENWISRLNSEDFSKLISYEKNYQPGALRYDVGERSNFILVPMMIKALSQLNRWHVENIQEYCASITAKAIDRLKEKDFWVEDEQYRGAHLIGVRIPKEMDIEKLKQTLLKNKVYVSFRGDAIRVAPNVYNDESDLKKLVKVLTAQTK</sequence>
<protein>
    <submittedName>
        <fullName evidence="3">Aminotransferase class V-fold PLP-dependent enzyme</fullName>
    </submittedName>
</protein>
<reference evidence="3 4" key="1">
    <citation type="submission" date="2021-05" db="EMBL/GenBank/DDBJ databases">
        <title>A Polyphasic approach of four new species of the genus Ohtaekwangia: Ohtaekwangia histidinii sp. nov., Ohtaekwangia cretensis sp. nov., Ohtaekwangia indiensis sp. nov., Ohtaekwangia reichenbachii sp. nov. from diverse environment.</title>
        <authorList>
            <person name="Octaviana S."/>
        </authorList>
    </citation>
    <scope>NUCLEOTIDE SEQUENCE [LARGE SCALE GENOMIC DNA]</scope>
    <source>
        <strain evidence="3 4">PWU20</strain>
    </source>
</reference>
<dbReference type="SUPFAM" id="SSF53383">
    <property type="entry name" value="PLP-dependent transferases"/>
    <property type="match status" value="1"/>
</dbReference>
<dbReference type="InterPro" id="IPR015424">
    <property type="entry name" value="PyrdxlP-dep_Trfase"/>
</dbReference>
<dbReference type="InterPro" id="IPR015422">
    <property type="entry name" value="PyrdxlP-dep_Trfase_small"/>
</dbReference>
<dbReference type="PANTHER" id="PTHR43586">
    <property type="entry name" value="CYSTEINE DESULFURASE"/>
    <property type="match status" value="1"/>
</dbReference>
<keyword evidence="4" id="KW-1185">Reference proteome</keyword>
<keyword evidence="3" id="KW-0808">Transferase</keyword>
<accession>A0ABS5VQI0</accession>
<keyword evidence="1" id="KW-0663">Pyridoxal phosphate</keyword>
<dbReference type="EMBL" id="JAHESD010000011">
    <property type="protein sequence ID" value="MBT1703057.1"/>
    <property type="molecule type" value="Genomic_DNA"/>
</dbReference>
<evidence type="ECO:0000313" key="4">
    <source>
        <dbReference type="Proteomes" id="UP000772618"/>
    </source>
</evidence>
<proteinExistence type="predicted"/>
<evidence type="ECO:0000256" key="1">
    <source>
        <dbReference type="ARBA" id="ARBA00022898"/>
    </source>
</evidence>
<dbReference type="Proteomes" id="UP000772618">
    <property type="component" value="Unassembled WGS sequence"/>
</dbReference>
<evidence type="ECO:0000259" key="2">
    <source>
        <dbReference type="Pfam" id="PF00266"/>
    </source>
</evidence>
<name>A0ABS5VQI0_9BACT</name>
<dbReference type="InterPro" id="IPR000192">
    <property type="entry name" value="Aminotrans_V_dom"/>
</dbReference>
<dbReference type="InterPro" id="IPR015421">
    <property type="entry name" value="PyrdxlP-dep_Trfase_major"/>
</dbReference>
<comment type="caution">
    <text evidence="3">The sequence shown here is derived from an EMBL/GenBank/DDBJ whole genome shotgun (WGS) entry which is preliminary data.</text>
</comment>
<dbReference type="Gene3D" id="3.90.1150.10">
    <property type="entry name" value="Aspartate Aminotransferase, domain 1"/>
    <property type="match status" value="1"/>
</dbReference>
<gene>
    <name evidence="3" type="ORF">KK060_07180</name>
</gene>
<keyword evidence="3" id="KW-0032">Aminotransferase</keyword>
<dbReference type="Pfam" id="PF00266">
    <property type="entry name" value="Aminotran_5"/>
    <property type="match status" value="1"/>
</dbReference>
<dbReference type="GO" id="GO:0008483">
    <property type="term" value="F:transaminase activity"/>
    <property type="evidence" value="ECO:0007669"/>
    <property type="project" value="UniProtKB-KW"/>
</dbReference>
<evidence type="ECO:0000313" key="3">
    <source>
        <dbReference type="EMBL" id="MBT1703057.1"/>
    </source>
</evidence>
<dbReference type="PANTHER" id="PTHR43586:SF15">
    <property type="entry name" value="BLR3095 PROTEIN"/>
    <property type="match status" value="1"/>
</dbReference>
<dbReference type="Gene3D" id="3.40.640.10">
    <property type="entry name" value="Type I PLP-dependent aspartate aminotransferase-like (Major domain)"/>
    <property type="match status" value="1"/>
</dbReference>
<organism evidence="3 4">
    <name type="scientific">Chryseosolibacter indicus</name>
    <dbReference type="NCBI Taxonomy" id="2782351"/>
    <lineage>
        <taxon>Bacteria</taxon>
        <taxon>Pseudomonadati</taxon>
        <taxon>Bacteroidota</taxon>
        <taxon>Cytophagia</taxon>
        <taxon>Cytophagales</taxon>
        <taxon>Chryseotaleaceae</taxon>
        <taxon>Chryseosolibacter</taxon>
    </lineage>
</organism>